<dbReference type="GO" id="GO:0005524">
    <property type="term" value="F:ATP binding"/>
    <property type="evidence" value="ECO:0007669"/>
    <property type="project" value="UniProtKB-KW"/>
</dbReference>
<dbReference type="SUPFAM" id="SSF48452">
    <property type="entry name" value="TPR-like"/>
    <property type="match status" value="2"/>
</dbReference>
<name>W4M795_9BACT</name>
<accession>W4M795</accession>
<dbReference type="Gene3D" id="1.25.40.10">
    <property type="entry name" value="Tetratricopeptide repeat domain"/>
    <property type="match status" value="2"/>
</dbReference>
<sequence length="727" mass="81408">MLRELADAVETLTADRPLVLVLEDLHWSDGSTLDWIAYTARRRDRARLLVLGTYRPVEAIVQSHPLRTIAQELKRQGRCVELLLDYLSEAGLRAYFTQRFGTHALPQGLIEILHQRTRGNPLFLVNLVDDLVRQGVLAAEDEGWALHGSIDTATVEVPESLRQLIEDQLDHMSPEENGILEAASVAGMEFSVSAVAAAISAPEEDVEACCTTLVRRAQFLQSRGSVAWPDGTVSARCGFVHALYQEVLYERVPPSRRGRLHQQIGTRLETGYATQTQEIAAELAGHFVQGADTSRAMQYLIRASENALQRSAYQEAMTHLTQGLDLLASLADTHERMQSELALQSSLGGALIAARGYAWPETGRAFARARELCAQLGEIGQLSTVQYGLCLFHLDRGEMIEARDVAEDALLTAQRDHDPTALLLSHRLVGTCHYFLGQLVSAREHLEQALSLYDAEQHRSLMFVYAADVRVAILSWLNRVLLLLGYPDQAHRRSTEALALAQELSHPHSVAYALRDSCFMLQVWQRQQVQERAEAVMSLAAEQGFAYELEEGRIYRGWALAEAGHVEAGIADIQRGIASYQAMGSEFQIPYFFAWLAQVYGQASREAEGIELIDEALDRVERTQERWIEAELYRLKGELLGSHVIAAYEEAKDCFHRASEIALQQNARLYNLRAAVSLARWLRYQGKPDEARQHLAPVYAGFTEGFDTPDLREAKELLKGVEERRQT</sequence>
<dbReference type="GO" id="GO:0004016">
    <property type="term" value="F:adenylate cyclase activity"/>
    <property type="evidence" value="ECO:0007669"/>
    <property type="project" value="TreeGrafter"/>
</dbReference>
<organism evidence="3 4">
    <name type="scientific">Candidatus Entotheonella gemina</name>
    <dbReference type="NCBI Taxonomy" id="1429439"/>
    <lineage>
        <taxon>Bacteria</taxon>
        <taxon>Pseudomonadati</taxon>
        <taxon>Nitrospinota/Tectimicrobiota group</taxon>
        <taxon>Candidatus Tectimicrobiota</taxon>
        <taxon>Candidatus Entotheonellia</taxon>
        <taxon>Candidatus Entotheonellales</taxon>
        <taxon>Candidatus Entotheonellaceae</taxon>
        <taxon>Candidatus Entotheonella</taxon>
    </lineage>
</organism>
<dbReference type="PANTHER" id="PTHR16305:SF35">
    <property type="entry name" value="TRANSCRIPTIONAL ACTIVATOR DOMAIN"/>
    <property type="match status" value="1"/>
</dbReference>
<dbReference type="HOGENOM" id="CLU_004435_2_0_7"/>
<dbReference type="Pfam" id="PF13424">
    <property type="entry name" value="TPR_12"/>
    <property type="match status" value="1"/>
</dbReference>
<dbReference type="PANTHER" id="PTHR16305">
    <property type="entry name" value="TESTICULAR SOLUBLE ADENYLYL CYCLASE"/>
    <property type="match status" value="1"/>
</dbReference>
<evidence type="ECO:0000256" key="2">
    <source>
        <dbReference type="ARBA" id="ARBA00022840"/>
    </source>
</evidence>
<reference evidence="3 4" key="1">
    <citation type="journal article" date="2014" name="Nature">
        <title>An environmental bacterial taxon with a large and distinct metabolic repertoire.</title>
        <authorList>
            <person name="Wilson M.C."/>
            <person name="Mori T."/>
            <person name="Ruckert C."/>
            <person name="Uria A.R."/>
            <person name="Helf M.J."/>
            <person name="Takada K."/>
            <person name="Gernert C."/>
            <person name="Steffens U.A."/>
            <person name="Heycke N."/>
            <person name="Schmitt S."/>
            <person name="Rinke C."/>
            <person name="Helfrich E.J."/>
            <person name="Brachmann A.O."/>
            <person name="Gurgui C."/>
            <person name="Wakimoto T."/>
            <person name="Kracht M."/>
            <person name="Crusemann M."/>
            <person name="Hentschel U."/>
            <person name="Abe I."/>
            <person name="Matsunaga S."/>
            <person name="Kalinowski J."/>
            <person name="Takeyama H."/>
            <person name="Piel J."/>
        </authorList>
    </citation>
    <scope>NUCLEOTIDE SEQUENCE [LARGE SCALE GENOMIC DNA]</scope>
    <source>
        <strain evidence="4">TSY2</strain>
    </source>
</reference>
<keyword evidence="1" id="KW-0547">Nucleotide-binding</keyword>
<evidence type="ECO:0000256" key="1">
    <source>
        <dbReference type="ARBA" id="ARBA00022741"/>
    </source>
</evidence>
<protein>
    <recommendedName>
        <fullName evidence="5">MalT-like TPR region domain-containing protein</fullName>
    </recommendedName>
</protein>
<evidence type="ECO:0000313" key="4">
    <source>
        <dbReference type="Proteomes" id="UP000019140"/>
    </source>
</evidence>
<dbReference type="Proteomes" id="UP000019140">
    <property type="component" value="Unassembled WGS sequence"/>
</dbReference>
<dbReference type="EMBL" id="AZHX01000938">
    <property type="protein sequence ID" value="ETX05512.1"/>
    <property type="molecule type" value="Genomic_DNA"/>
</dbReference>
<keyword evidence="4" id="KW-1185">Reference proteome</keyword>
<evidence type="ECO:0000313" key="3">
    <source>
        <dbReference type="EMBL" id="ETX05512.1"/>
    </source>
</evidence>
<gene>
    <name evidence="3" type="ORF">ETSY2_22475</name>
</gene>
<keyword evidence="2" id="KW-0067">ATP-binding</keyword>
<dbReference type="AlphaFoldDB" id="W4M795"/>
<proteinExistence type="predicted"/>
<dbReference type="InterPro" id="IPR011990">
    <property type="entry name" value="TPR-like_helical_dom_sf"/>
</dbReference>
<comment type="caution">
    <text evidence="3">The sequence shown here is derived from an EMBL/GenBank/DDBJ whole genome shotgun (WGS) entry which is preliminary data.</text>
</comment>
<dbReference type="SUPFAM" id="SSF52540">
    <property type="entry name" value="P-loop containing nucleoside triphosphate hydrolases"/>
    <property type="match status" value="1"/>
</dbReference>
<dbReference type="GO" id="GO:0005737">
    <property type="term" value="C:cytoplasm"/>
    <property type="evidence" value="ECO:0007669"/>
    <property type="project" value="TreeGrafter"/>
</dbReference>
<evidence type="ECO:0008006" key="5">
    <source>
        <dbReference type="Google" id="ProtNLM"/>
    </source>
</evidence>
<dbReference type="InterPro" id="IPR027417">
    <property type="entry name" value="P-loop_NTPase"/>
</dbReference>